<accession>A0ABM3RFD1</accession>
<feature type="transmembrane region" description="Helical" evidence="1">
    <location>
        <begin position="30"/>
        <end position="48"/>
    </location>
</feature>
<evidence type="ECO:0000313" key="2">
    <source>
        <dbReference type="Proteomes" id="UP000813463"/>
    </source>
</evidence>
<protein>
    <recommendedName>
        <fullName evidence="4">Transmembrane protein</fullName>
    </recommendedName>
</protein>
<feature type="transmembrane region" description="Helical" evidence="1">
    <location>
        <begin position="185"/>
        <end position="214"/>
    </location>
</feature>
<evidence type="ECO:0000256" key="1">
    <source>
        <dbReference type="SAM" id="Phobius"/>
    </source>
</evidence>
<organism evidence="2 3">
    <name type="scientific">Spinacia oleracea</name>
    <name type="common">Spinach</name>
    <dbReference type="NCBI Taxonomy" id="3562"/>
    <lineage>
        <taxon>Eukaryota</taxon>
        <taxon>Viridiplantae</taxon>
        <taxon>Streptophyta</taxon>
        <taxon>Embryophyta</taxon>
        <taxon>Tracheophyta</taxon>
        <taxon>Spermatophyta</taxon>
        <taxon>Magnoliopsida</taxon>
        <taxon>eudicotyledons</taxon>
        <taxon>Gunneridae</taxon>
        <taxon>Pentapetalae</taxon>
        <taxon>Caryophyllales</taxon>
        <taxon>Chenopodiaceae</taxon>
        <taxon>Chenopodioideae</taxon>
        <taxon>Anserineae</taxon>
        <taxon>Spinacia</taxon>
    </lineage>
</organism>
<sequence>MDREQEELQFLGFFGICKESTNIIFRWSKIFTKITLTLIIPLSCISLANDGFSTFISGKIINNADTLEYIPQGTPTYNKISNMISSEWTTFWLIKLVYLLFLLIFSLLSTSAVVYTVACIYTGKDITFKKIMSVVPKVWKRLIITFLWNFGIIFVYNFVWLVISFFVFVIWFLLFFPNGNLIGKIASSILLIIYLLGFTYINVIWQLASVVSVLEDTYGIQAMKKSKNLIKGKMGIATAMFLVFTFCLVGIQILFEQSEVIDLTVGIGGKICYGILCLMMLTLLFLFGLVVQTVIYFVCKSYHHENIDKSTLADHLDAYLGEYIPLNSKNIQLEQFHM</sequence>
<feature type="transmembrane region" description="Helical" evidence="1">
    <location>
        <begin position="267"/>
        <end position="299"/>
    </location>
</feature>
<dbReference type="GeneID" id="130469267"/>
<evidence type="ECO:0000313" key="3">
    <source>
        <dbReference type="RefSeq" id="XP_056694308.1"/>
    </source>
</evidence>
<name>A0ABM3RFD1_SPIOL</name>
<reference evidence="3" key="2">
    <citation type="submission" date="2025-08" db="UniProtKB">
        <authorList>
            <consortium name="RefSeq"/>
        </authorList>
    </citation>
    <scope>IDENTIFICATION</scope>
    <source>
        <tissue evidence="3">Leaf</tissue>
    </source>
</reference>
<dbReference type="PANTHER" id="PTHR33133:SF5">
    <property type="entry name" value="OS08G0107100 PROTEIN"/>
    <property type="match status" value="1"/>
</dbReference>
<keyword evidence="1" id="KW-0472">Membrane</keyword>
<feature type="transmembrane region" description="Helical" evidence="1">
    <location>
        <begin position="96"/>
        <end position="121"/>
    </location>
</feature>
<keyword evidence="2" id="KW-1185">Reference proteome</keyword>
<dbReference type="RefSeq" id="XP_056694308.1">
    <property type="nucleotide sequence ID" value="XM_056838330.1"/>
</dbReference>
<evidence type="ECO:0008006" key="4">
    <source>
        <dbReference type="Google" id="ProtNLM"/>
    </source>
</evidence>
<dbReference type="Proteomes" id="UP000813463">
    <property type="component" value="Chromosome 3"/>
</dbReference>
<proteinExistence type="predicted"/>
<dbReference type="PANTHER" id="PTHR33133">
    <property type="entry name" value="OS08G0107100 PROTEIN-RELATED"/>
    <property type="match status" value="1"/>
</dbReference>
<feature type="transmembrane region" description="Helical" evidence="1">
    <location>
        <begin position="142"/>
        <end position="173"/>
    </location>
</feature>
<keyword evidence="1" id="KW-0812">Transmembrane</keyword>
<feature type="transmembrane region" description="Helical" evidence="1">
    <location>
        <begin position="235"/>
        <end position="255"/>
    </location>
</feature>
<reference evidence="2" key="1">
    <citation type="journal article" date="2021" name="Nat. Commun.">
        <title>Genomic analyses provide insights into spinach domestication and the genetic basis of agronomic traits.</title>
        <authorList>
            <person name="Cai X."/>
            <person name="Sun X."/>
            <person name="Xu C."/>
            <person name="Sun H."/>
            <person name="Wang X."/>
            <person name="Ge C."/>
            <person name="Zhang Z."/>
            <person name="Wang Q."/>
            <person name="Fei Z."/>
            <person name="Jiao C."/>
            <person name="Wang Q."/>
        </authorList>
    </citation>
    <scope>NUCLEOTIDE SEQUENCE [LARGE SCALE GENOMIC DNA]</scope>
    <source>
        <strain evidence="2">cv. Varoflay</strain>
    </source>
</reference>
<gene>
    <name evidence="3" type="primary">LOC130469267</name>
</gene>
<keyword evidence="1" id="KW-1133">Transmembrane helix</keyword>